<dbReference type="InterPro" id="IPR005225">
    <property type="entry name" value="Small_GTP-bd"/>
</dbReference>
<evidence type="ECO:0000313" key="4">
    <source>
        <dbReference type="Proteomes" id="UP000001926"/>
    </source>
</evidence>
<reference evidence="3" key="1">
    <citation type="journal article" date="2005" name="Nature">
        <title>The genome of the protist parasite Entamoeba histolytica.</title>
        <authorList>
            <person name="Loftus B."/>
            <person name="Anderson I."/>
            <person name="Davies R."/>
            <person name="Alsmark U.C."/>
            <person name="Samuelson J."/>
            <person name="Amedeo P."/>
            <person name="Roncaglia P."/>
            <person name="Berriman M."/>
            <person name="Hirt R.P."/>
            <person name="Mann B.J."/>
            <person name="Nozaki T."/>
            <person name="Suh B."/>
            <person name="Pop M."/>
            <person name="Duchene M."/>
            <person name="Ackers J."/>
            <person name="Tannich E."/>
            <person name="Leippe M."/>
            <person name="Hofer M."/>
            <person name="Bruchhaus I."/>
            <person name="Willhoeft U."/>
            <person name="Bhattacharya A."/>
            <person name="Chillingworth T."/>
            <person name="Churcher C."/>
            <person name="Hance Z."/>
            <person name="Harris B."/>
            <person name="Harris D."/>
            <person name="Jagels K."/>
            <person name="Moule S."/>
            <person name="Mungall K."/>
            <person name="Ormond D."/>
            <person name="Squares R."/>
            <person name="Whitehead S."/>
            <person name="Quail M.A."/>
            <person name="Rabbinowitsch E."/>
            <person name="Norbertczak H."/>
            <person name="Price C."/>
            <person name="Wang Z."/>
            <person name="Guillen N."/>
            <person name="Gilchrist C."/>
            <person name="Stroup S.E."/>
            <person name="Bhattacharya S."/>
            <person name="Lohia A."/>
            <person name="Foster P.G."/>
            <person name="Sicheritz-Ponten T."/>
            <person name="Weber C."/>
            <person name="Singh U."/>
            <person name="Mukherjee C."/>
            <person name="El-Sayed N.M."/>
            <person name="Petri W.A.Jr."/>
            <person name="Clark C.G."/>
            <person name="Embley T.M."/>
            <person name="Barrell B."/>
            <person name="Fraser C.M."/>
            <person name="Hall N."/>
        </authorList>
    </citation>
    <scope>NUCLEOTIDE SEQUENCE [LARGE SCALE GENOMIC DNA]</scope>
    <source>
        <strain evidence="3">HM-1:IMSS</strain>
    </source>
</reference>
<reference evidence="3" key="2">
    <citation type="submission" date="2007-03" db="EMBL/GenBank/DDBJ databases">
        <authorList>
            <person name="Lorenzi H."/>
            <person name="Amedeo P."/>
            <person name="Inman J."/>
            <person name="Schobel S."/>
            <person name="Caler E."/>
        </authorList>
    </citation>
    <scope>GENOME REANNOTATION</scope>
    <source>
        <strain evidence="3">HM-1:IMSS</strain>
    </source>
</reference>
<dbReference type="GO" id="GO:0006897">
    <property type="term" value="P:endocytosis"/>
    <property type="evidence" value="ECO:0000318"/>
    <property type="project" value="GO_Central"/>
</dbReference>
<evidence type="ECO:0000256" key="2">
    <source>
        <dbReference type="ARBA" id="ARBA00010142"/>
    </source>
</evidence>
<dbReference type="Pfam" id="PF00071">
    <property type="entry name" value="Ras"/>
    <property type="match status" value="1"/>
</dbReference>
<dbReference type="InterPro" id="IPR027417">
    <property type="entry name" value="P-loop_NTPase"/>
</dbReference>
<sequence>MSCCGTNHDELIDVKNDESRTLPLSQQLSKGIKIVVLGEMATGKTCILHRWITNEFTNQTATVGCAFNTKTITYKNKIIKYEMWDAAGQERYRSLSQIYYRDATVALLVYDITRLETFNAVTDWVAELKQNTSNNVMIMIVGNKSDLKSSRQVNSASVNEFIHSSNSNIIGNIECSAMTGENISVIFDIISDKLLSLC</sequence>
<dbReference type="GeneID" id="3403722"/>
<dbReference type="KEGG" id="ehi:EHI_097650"/>
<keyword evidence="4" id="KW-1185">Reference proteome</keyword>
<comment type="similarity">
    <text evidence="2">Belongs to the small GTPase superfamily. Rho family.</text>
</comment>
<dbReference type="InterPro" id="IPR001806">
    <property type="entry name" value="Small_GTPase"/>
</dbReference>
<evidence type="ECO:0000313" key="3">
    <source>
        <dbReference type="EMBL" id="EAL44039.1"/>
    </source>
</evidence>
<dbReference type="HOGENOM" id="CLU_041217_10_2_1"/>
<organism evidence="3 4">
    <name type="scientific">Entamoeba histolytica (strain ATCC 30459 / HM-1:IMSS / ABRM)</name>
    <dbReference type="NCBI Taxonomy" id="294381"/>
    <lineage>
        <taxon>Eukaryota</taxon>
        <taxon>Amoebozoa</taxon>
        <taxon>Evosea</taxon>
        <taxon>Archamoebae</taxon>
        <taxon>Mastigamoebida</taxon>
        <taxon>Entamoebidae</taxon>
        <taxon>Entamoeba</taxon>
    </lineage>
</organism>
<dbReference type="PROSITE" id="PS51419">
    <property type="entry name" value="RAB"/>
    <property type="match status" value="1"/>
</dbReference>
<dbReference type="PANTHER" id="PTHR47979">
    <property type="entry name" value="DRAB11-RELATED"/>
    <property type="match status" value="1"/>
</dbReference>
<dbReference type="EMBL" id="DS571386">
    <property type="protein sequence ID" value="EAL44039.1"/>
    <property type="molecule type" value="Genomic_DNA"/>
</dbReference>
<dbReference type="SMART" id="SM00173">
    <property type="entry name" value="RAS"/>
    <property type="match status" value="1"/>
</dbReference>
<gene>
    <name evidence="3" type="ORF">EHI_097650</name>
</gene>
<dbReference type="GO" id="GO:0005525">
    <property type="term" value="F:GTP binding"/>
    <property type="evidence" value="ECO:0007669"/>
    <property type="project" value="InterPro"/>
</dbReference>
<dbReference type="GO" id="GO:0012505">
    <property type="term" value="C:endomembrane system"/>
    <property type="evidence" value="ECO:0000318"/>
    <property type="project" value="GO_Central"/>
</dbReference>
<dbReference type="OMA" id="SGKTHEM"/>
<dbReference type="SMART" id="SM00177">
    <property type="entry name" value="ARF"/>
    <property type="match status" value="1"/>
</dbReference>
<dbReference type="PROSITE" id="PS51420">
    <property type="entry name" value="RHO"/>
    <property type="match status" value="1"/>
</dbReference>
<dbReference type="PROSITE" id="PS51421">
    <property type="entry name" value="RAS"/>
    <property type="match status" value="1"/>
</dbReference>
<dbReference type="PROSITE" id="PS51417">
    <property type="entry name" value="ARF"/>
    <property type="match status" value="1"/>
</dbReference>
<evidence type="ECO:0000256" key="1">
    <source>
        <dbReference type="ARBA" id="ARBA00006270"/>
    </source>
</evidence>
<dbReference type="FunFam" id="3.40.50.300:FF:002284">
    <property type="entry name" value="Rab family GTPase"/>
    <property type="match status" value="1"/>
</dbReference>
<dbReference type="OrthoDB" id="26804at2759"/>
<dbReference type="PRINTS" id="PR00449">
    <property type="entry name" value="RASTRNSFRMNG"/>
</dbReference>
<dbReference type="SMART" id="SM00174">
    <property type="entry name" value="RHO"/>
    <property type="match status" value="1"/>
</dbReference>
<dbReference type="CDD" id="cd00154">
    <property type="entry name" value="Rab"/>
    <property type="match status" value="1"/>
</dbReference>
<dbReference type="SUPFAM" id="SSF52540">
    <property type="entry name" value="P-loop containing nucleoside triphosphate hydrolases"/>
    <property type="match status" value="1"/>
</dbReference>
<dbReference type="GO" id="GO:0006886">
    <property type="term" value="P:intracellular protein transport"/>
    <property type="evidence" value="ECO:0000318"/>
    <property type="project" value="GO_Central"/>
</dbReference>
<dbReference type="RefSeq" id="XP_649426.1">
    <property type="nucleotide sequence ID" value="XM_644334.1"/>
</dbReference>
<protein>
    <submittedName>
        <fullName evidence="3">Rab family GTPase</fullName>
    </submittedName>
</protein>
<accession>A0A8U0WPS1</accession>
<name>A0A8U0WPS1_ENTH1</name>
<dbReference type="InterPro" id="IPR050209">
    <property type="entry name" value="Rab_GTPases_membrane_traffic"/>
</dbReference>
<dbReference type="GO" id="GO:0003924">
    <property type="term" value="F:GTPase activity"/>
    <property type="evidence" value="ECO:0000318"/>
    <property type="project" value="GO_Central"/>
</dbReference>
<dbReference type="Gene3D" id="3.40.50.300">
    <property type="entry name" value="P-loop containing nucleotide triphosphate hydrolases"/>
    <property type="match status" value="1"/>
</dbReference>
<dbReference type="SMART" id="SM00175">
    <property type="entry name" value="RAB"/>
    <property type="match status" value="1"/>
</dbReference>
<proteinExistence type="inferred from homology"/>
<dbReference type="Proteomes" id="UP000001926">
    <property type="component" value="Partially assembled WGS sequence"/>
</dbReference>
<comment type="similarity">
    <text evidence="1">Belongs to the small GTPase superfamily. Rab family.</text>
</comment>
<dbReference type="NCBIfam" id="TIGR00231">
    <property type="entry name" value="small_GTP"/>
    <property type="match status" value="1"/>
</dbReference>
<dbReference type="AlphaFoldDB" id="A0A8U0WPS1"/>